<name>A0ABS9UVM1_9BACT</name>
<evidence type="ECO:0000256" key="4">
    <source>
        <dbReference type="ARBA" id="ARBA00023014"/>
    </source>
</evidence>
<dbReference type="InterPro" id="IPR017941">
    <property type="entry name" value="Rieske_2Fe-2S"/>
</dbReference>
<dbReference type="EMBL" id="JAKZGP010000001">
    <property type="protein sequence ID" value="MCH7408009.1"/>
    <property type="molecule type" value="Genomic_DNA"/>
</dbReference>
<evidence type="ECO:0000313" key="7">
    <source>
        <dbReference type="Proteomes" id="UP001165489"/>
    </source>
</evidence>
<dbReference type="PANTHER" id="PTHR21496:SF23">
    <property type="entry name" value="3-PHENYLPROPIONATE_CINNAMIC ACID DIOXYGENASE FERREDOXIN SUBUNIT"/>
    <property type="match status" value="1"/>
</dbReference>
<keyword evidence="7" id="KW-1185">Reference proteome</keyword>
<evidence type="ECO:0000256" key="1">
    <source>
        <dbReference type="ARBA" id="ARBA00022714"/>
    </source>
</evidence>
<dbReference type="Gene3D" id="2.102.10.10">
    <property type="entry name" value="Rieske [2Fe-2S] iron-sulphur domain"/>
    <property type="match status" value="1"/>
</dbReference>
<evidence type="ECO:0000313" key="6">
    <source>
        <dbReference type="EMBL" id="MCH7408009.1"/>
    </source>
</evidence>
<dbReference type="Pfam" id="PF00355">
    <property type="entry name" value="Rieske"/>
    <property type="match status" value="1"/>
</dbReference>
<keyword evidence="2" id="KW-0479">Metal-binding</keyword>
<keyword evidence="3" id="KW-0408">Iron</keyword>
<dbReference type="SUPFAM" id="SSF50022">
    <property type="entry name" value="ISP domain"/>
    <property type="match status" value="1"/>
</dbReference>
<sequence>MKTFTLGNSDNQVLELIPNKQIKLVSVGATQICVSRIETKFFAFQKLCPHRMASLKEGFVTDFEEVVCPLHQYRFDLNTGEVRAGSCDSLITYQTKLTEEGLTILLP</sequence>
<evidence type="ECO:0000256" key="3">
    <source>
        <dbReference type="ARBA" id="ARBA00023004"/>
    </source>
</evidence>
<dbReference type="PROSITE" id="PS51296">
    <property type="entry name" value="RIESKE"/>
    <property type="match status" value="1"/>
</dbReference>
<organism evidence="6 7">
    <name type="scientific">Belliella filtrata</name>
    <dbReference type="NCBI Taxonomy" id="2923435"/>
    <lineage>
        <taxon>Bacteria</taxon>
        <taxon>Pseudomonadati</taxon>
        <taxon>Bacteroidota</taxon>
        <taxon>Cytophagia</taxon>
        <taxon>Cytophagales</taxon>
        <taxon>Cyclobacteriaceae</taxon>
        <taxon>Belliella</taxon>
    </lineage>
</organism>
<dbReference type="PANTHER" id="PTHR21496">
    <property type="entry name" value="FERREDOXIN-RELATED"/>
    <property type="match status" value="1"/>
</dbReference>
<feature type="domain" description="Rieske" evidence="5">
    <location>
        <begin position="8"/>
        <end position="104"/>
    </location>
</feature>
<dbReference type="InterPro" id="IPR036922">
    <property type="entry name" value="Rieske_2Fe-2S_sf"/>
</dbReference>
<evidence type="ECO:0000256" key="2">
    <source>
        <dbReference type="ARBA" id="ARBA00022723"/>
    </source>
</evidence>
<accession>A0ABS9UVM1</accession>
<dbReference type="RefSeq" id="WP_241345944.1">
    <property type="nucleotide sequence ID" value="NZ_JAKZGP010000001.1"/>
</dbReference>
<reference evidence="6" key="1">
    <citation type="submission" date="2022-03" db="EMBL/GenBank/DDBJ databases">
        <title>De novo assembled genomes of Belliella spp. (Cyclobacteriaceae) strains.</title>
        <authorList>
            <person name="Szabo A."/>
            <person name="Korponai K."/>
            <person name="Felfoldi T."/>
        </authorList>
    </citation>
    <scope>NUCLEOTIDE SEQUENCE</scope>
    <source>
        <strain evidence="6">DSM 111904</strain>
    </source>
</reference>
<keyword evidence="4" id="KW-0411">Iron-sulfur</keyword>
<gene>
    <name evidence="6" type="ORF">MM239_01265</name>
</gene>
<comment type="caution">
    <text evidence="6">The sequence shown here is derived from an EMBL/GenBank/DDBJ whole genome shotgun (WGS) entry which is preliminary data.</text>
</comment>
<dbReference type="Proteomes" id="UP001165489">
    <property type="component" value="Unassembled WGS sequence"/>
</dbReference>
<proteinExistence type="predicted"/>
<protein>
    <submittedName>
        <fullName evidence="6">Rieske 2Fe-2S domain-containing protein</fullName>
    </submittedName>
</protein>
<evidence type="ECO:0000259" key="5">
    <source>
        <dbReference type="PROSITE" id="PS51296"/>
    </source>
</evidence>
<keyword evidence="1" id="KW-0001">2Fe-2S</keyword>